<comment type="caution">
    <text evidence="1">The sequence shown here is derived from an EMBL/GenBank/DDBJ whole genome shotgun (WGS) entry which is preliminary data.</text>
</comment>
<proteinExistence type="predicted"/>
<organism evidence="1 2">
    <name type="scientific">Pleurodeles waltl</name>
    <name type="common">Iberian ribbed newt</name>
    <dbReference type="NCBI Taxonomy" id="8319"/>
    <lineage>
        <taxon>Eukaryota</taxon>
        <taxon>Metazoa</taxon>
        <taxon>Chordata</taxon>
        <taxon>Craniata</taxon>
        <taxon>Vertebrata</taxon>
        <taxon>Euteleostomi</taxon>
        <taxon>Amphibia</taxon>
        <taxon>Batrachia</taxon>
        <taxon>Caudata</taxon>
        <taxon>Salamandroidea</taxon>
        <taxon>Salamandridae</taxon>
        <taxon>Pleurodelinae</taxon>
        <taxon>Pleurodeles</taxon>
    </lineage>
</organism>
<accession>A0AAV7QC30</accession>
<gene>
    <name evidence="1" type="ORF">NDU88_004142</name>
</gene>
<evidence type="ECO:0000313" key="2">
    <source>
        <dbReference type="Proteomes" id="UP001066276"/>
    </source>
</evidence>
<keyword evidence="2" id="KW-1185">Reference proteome</keyword>
<dbReference type="EMBL" id="JANPWB010000010">
    <property type="protein sequence ID" value="KAJ1137745.1"/>
    <property type="molecule type" value="Genomic_DNA"/>
</dbReference>
<dbReference type="AlphaFoldDB" id="A0AAV7QC30"/>
<protein>
    <submittedName>
        <fullName evidence="1">Uncharacterized protein</fullName>
    </submittedName>
</protein>
<sequence length="106" mass="11406">MGCRTAIGVKTPRCAARIAGPSRDAAFSLCLLHRNGLLNVLLPMDASQVDRNQRAALQRMVRVAHGPWALSGRTLAYAGMNGAEAAPSTPPFYIVVMSRSDAAKWR</sequence>
<reference evidence="1" key="1">
    <citation type="journal article" date="2022" name="bioRxiv">
        <title>Sequencing and chromosome-scale assembly of the giantPleurodeles waltlgenome.</title>
        <authorList>
            <person name="Brown T."/>
            <person name="Elewa A."/>
            <person name="Iarovenko S."/>
            <person name="Subramanian E."/>
            <person name="Araus A.J."/>
            <person name="Petzold A."/>
            <person name="Susuki M."/>
            <person name="Suzuki K.-i.T."/>
            <person name="Hayashi T."/>
            <person name="Toyoda A."/>
            <person name="Oliveira C."/>
            <person name="Osipova E."/>
            <person name="Leigh N.D."/>
            <person name="Simon A."/>
            <person name="Yun M.H."/>
        </authorList>
    </citation>
    <scope>NUCLEOTIDE SEQUENCE</scope>
    <source>
        <strain evidence="1">20211129_DDA</strain>
        <tissue evidence="1">Liver</tissue>
    </source>
</reference>
<name>A0AAV7QC30_PLEWA</name>
<dbReference type="Proteomes" id="UP001066276">
    <property type="component" value="Chromosome 6"/>
</dbReference>
<evidence type="ECO:0000313" key="1">
    <source>
        <dbReference type="EMBL" id="KAJ1137745.1"/>
    </source>
</evidence>